<feature type="compositionally biased region" description="Polar residues" evidence="1">
    <location>
        <begin position="12"/>
        <end position="24"/>
    </location>
</feature>
<name>G2P6V4_STRV4</name>
<sequence length="352" mass="36154">MSLRTDVKSPPHTHTASAPHTQAASAPRTDAAWARRARAAWVRYAYAAWALCSRPARALYAAWVPCRRAARVLRGRVAWAPRAYAASTIRTHAASAPRTGAGRVRCAYAASTPRTHAPFASRTRAARLLLPVVALLLPVLVLFAMFGAAPAQAADGYRYWSFWQRGGGGGGWTYAVQGPSSARPGDGDVIGFRFAVSEDSADATRPRGTAGFTAVCADTPAKGGTKRVAVVLDFGTAADAPDHRTPPAPRTECAQVGEDATAGEALAAVAKPLRYNSAALLCAIAGYPESGCGDKVTTSGNVHAAPKGDGGEASDSGGGGGSGGPSAELIGGLAAVVLLGAAAVWQARRRRG</sequence>
<feature type="transmembrane region" description="Helical" evidence="2">
    <location>
        <begin position="128"/>
        <end position="149"/>
    </location>
</feature>
<reference evidence="3" key="1">
    <citation type="submission" date="2011-08" db="EMBL/GenBank/DDBJ databases">
        <title>Complete sequence of chromosome of Streptomyces violaceusniger Tu 4113.</title>
        <authorList>
            <consortium name="US DOE Joint Genome Institute"/>
            <person name="Lucas S."/>
            <person name="Han J."/>
            <person name="Lapidus A."/>
            <person name="Cheng J.-F."/>
            <person name="Goodwin L."/>
            <person name="Pitluck S."/>
            <person name="Peters L."/>
            <person name="Ivanova N."/>
            <person name="Daligault H."/>
            <person name="Detter J.C."/>
            <person name="Han C."/>
            <person name="Tapia R."/>
            <person name="Land M."/>
            <person name="Hauser L."/>
            <person name="Kyrpides N."/>
            <person name="Ivanova N."/>
            <person name="Pagani I."/>
            <person name="Hagen A."/>
            <person name="Katz L."/>
            <person name="Fiedler H.-P."/>
            <person name="Keasling J."/>
            <person name="Fortman J."/>
            <person name="Woyke T."/>
        </authorList>
    </citation>
    <scope>NUCLEOTIDE SEQUENCE [LARGE SCALE GENOMIC DNA]</scope>
    <source>
        <strain evidence="3">Tu 4113</strain>
    </source>
</reference>
<organism evidence="3 4">
    <name type="scientific">Streptomyces violaceusniger (strain Tu 4113)</name>
    <dbReference type="NCBI Taxonomy" id="653045"/>
    <lineage>
        <taxon>Bacteria</taxon>
        <taxon>Bacillati</taxon>
        <taxon>Actinomycetota</taxon>
        <taxon>Actinomycetes</taxon>
        <taxon>Kitasatosporales</taxon>
        <taxon>Streptomycetaceae</taxon>
        <taxon>Streptomyces</taxon>
        <taxon>Streptomyces violaceusniger group</taxon>
    </lineage>
</organism>
<keyword evidence="2" id="KW-1133">Transmembrane helix</keyword>
<dbReference type="eggNOG" id="ENOG50332M6">
    <property type="taxonomic scope" value="Bacteria"/>
</dbReference>
<protein>
    <recommendedName>
        <fullName evidence="5">Secreted protein</fullName>
    </recommendedName>
</protein>
<keyword evidence="4" id="KW-1185">Reference proteome</keyword>
<dbReference type="KEGG" id="svl:Strvi_7414"/>
<dbReference type="EMBL" id="CP002994">
    <property type="protein sequence ID" value="AEM86767.1"/>
    <property type="molecule type" value="Genomic_DNA"/>
</dbReference>
<keyword evidence="2" id="KW-0472">Membrane</keyword>
<dbReference type="InterPro" id="IPR047704">
    <property type="entry name" value="GPS-CTERM"/>
</dbReference>
<gene>
    <name evidence="3" type="ORF">Strvi_7414</name>
</gene>
<dbReference type="NCBIfam" id="NF040672">
    <property type="entry name" value="SCO2322_fam"/>
    <property type="match status" value="1"/>
</dbReference>
<accession>G2P6V4</accession>
<dbReference type="AlphaFoldDB" id="G2P6V4"/>
<evidence type="ECO:0000313" key="4">
    <source>
        <dbReference type="Proteomes" id="UP000008703"/>
    </source>
</evidence>
<proteinExistence type="predicted"/>
<dbReference type="Proteomes" id="UP000008703">
    <property type="component" value="Chromosome"/>
</dbReference>
<evidence type="ECO:0000256" key="2">
    <source>
        <dbReference type="SAM" id="Phobius"/>
    </source>
</evidence>
<evidence type="ECO:0000313" key="3">
    <source>
        <dbReference type="EMBL" id="AEM86767.1"/>
    </source>
</evidence>
<feature type="region of interest" description="Disordered" evidence="1">
    <location>
        <begin position="303"/>
        <end position="324"/>
    </location>
</feature>
<evidence type="ECO:0000256" key="1">
    <source>
        <dbReference type="SAM" id="MobiDB-lite"/>
    </source>
</evidence>
<evidence type="ECO:0008006" key="5">
    <source>
        <dbReference type="Google" id="ProtNLM"/>
    </source>
</evidence>
<dbReference type="InterPro" id="IPR047703">
    <property type="entry name" value="SCO2322-like"/>
</dbReference>
<feature type="transmembrane region" description="Helical" evidence="2">
    <location>
        <begin position="329"/>
        <end position="347"/>
    </location>
</feature>
<keyword evidence="2" id="KW-0812">Transmembrane</keyword>
<dbReference type="NCBIfam" id="NF040681">
    <property type="entry name" value="GPS-CTERM"/>
    <property type="match status" value="1"/>
</dbReference>
<dbReference type="HOGENOM" id="CLU_067571_0_0_11"/>
<feature type="region of interest" description="Disordered" evidence="1">
    <location>
        <begin position="1"/>
        <end position="29"/>
    </location>
</feature>